<dbReference type="RefSeq" id="WP_075124998.1">
    <property type="nucleotide sequence ID" value="NZ_MSIE01000011.1"/>
</dbReference>
<dbReference type="EMBL" id="MSIE01000011">
    <property type="protein sequence ID" value="OLF18139.1"/>
    <property type="molecule type" value="Genomic_DNA"/>
</dbReference>
<evidence type="ECO:0000256" key="4">
    <source>
        <dbReference type="SAM" id="MobiDB-lite"/>
    </source>
</evidence>
<dbReference type="PANTHER" id="PTHR43649:SF34">
    <property type="entry name" value="ABC TRANSPORTER PERIPLASMIC-BINDING PROTEIN YCJN-RELATED"/>
    <property type="match status" value="1"/>
</dbReference>
<gene>
    <name evidence="6" type="ORF">BU204_08400</name>
</gene>
<feature type="region of interest" description="Disordered" evidence="4">
    <location>
        <begin position="439"/>
        <end position="462"/>
    </location>
</feature>
<dbReference type="OrthoDB" id="9780991at2"/>
<proteinExistence type="inferred from homology"/>
<keyword evidence="2" id="KW-0813">Transport</keyword>
<evidence type="ECO:0000313" key="6">
    <source>
        <dbReference type="EMBL" id="OLF18139.1"/>
    </source>
</evidence>
<evidence type="ECO:0000313" key="7">
    <source>
        <dbReference type="Proteomes" id="UP000185596"/>
    </source>
</evidence>
<feature type="signal peptide" evidence="5">
    <location>
        <begin position="1"/>
        <end position="23"/>
    </location>
</feature>
<dbReference type="PROSITE" id="PS51257">
    <property type="entry name" value="PROKAR_LIPOPROTEIN"/>
    <property type="match status" value="1"/>
</dbReference>
<name>A0A1Q8CUW5_9PSEU</name>
<dbReference type="AlphaFoldDB" id="A0A1Q8CUW5"/>
<dbReference type="InterPro" id="IPR050490">
    <property type="entry name" value="Bact_solute-bd_prot1"/>
</dbReference>
<dbReference type="STRING" id="1912961.BU204_08400"/>
<dbReference type="Pfam" id="PF01547">
    <property type="entry name" value="SBP_bac_1"/>
    <property type="match status" value="1"/>
</dbReference>
<organism evidence="6 7">
    <name type="scientific">Actinophytocola xanthii</name>
    <dbReference type="NCBI Taxonomy" id="1912961"/>
    <lineage>
        <taxon>Bacteria</taxon>
        <taxon>Bacillati</taxon>
        <taxon>Actinomycetota</taxon>
        <taxon>Actinomycetes</taxon>
        <taxon>Pseudonocardiales</taxon>
        <taxon>Pseudonocardiaceae</taxon>
    </lineage>
</organism>
<keyword evidence="3 5" id="KW-0732">Signal</keyword>
<dbReference type="PANTHER" id="PTHR43649">
    <property type="entry name" value="ARABINOSE-BINDING PROTEIN-RELATED"/>
    <property type="match status" value="1"/>
</dbReference>
<comment type="caution">
    <text evidence="6">The sequence shown here is derived from an EMBL/GenBank/DDBJ whole genome shotgun (WGS) entry which is preliminary data.</text>
</comment>
<evidence type="ECO:0000256" key="1">
    <source>
        <dbReference type="ARBA" id="ARBA00008520"/>
    </source>
</evidence>
<evidence type="ECO:0000256" key="3">
    <source>
        <dbReference type="ARBA" id="ARBA00022729"/>
    </source>
</evidence>
<accession>A0A1Q8CUW5</accession>
<evidence type="ECO:0000256" key="5">
    <source>
        <dbReference type="SAM" id="SignalP"/>
    </source>
</evidence>
<comment type="similarity">
    <text evidence="1">Belongs to the bacterial solute-binding protein 1 family.</text>
</comment>
<evidence type="ECO:0000256" key="2">
    <source>
        <dbReference type="ARBA" id="ARBA00022448"/>
    </source>
</evidence>
<reference evidence="6 7" key="1">
    <citation type="submission" date="2016-12" db="EMBL/GenBank/DDBJ databases">
        <title>The draft genome sequence of Actinophytocola sp. 11-183.</title>
        <authorList>
            <person name="Wang W."/>
            <person name="Yuan L."/>
        </authorList>
    </citation>
    <scope>NUCLEOTIDE SEQUENCE [LARGE SCALE GENOMIC DNA]</scope>
    <source>
        <strain evidence="6 7">11-183</strain>
    </source>
</reference>
<keyword evidence="7" id="KW-1185">Reference proteome</keyword>
<protein>
    <submittedName>
        <fullName evidence="6">Bicyclomycin resistance protein</fullName>
    </submittedName>
</protein>
<dbReference type="Proteomes" id="UP000185596">
    <property type="component" value="Unassembled WGS sequence"/>
</dbReference>
<sequence>MVRRGVRVLAVVASAALALSACGDDGGSGGGDGTLLFWTIEDVEDRVQAQRDLLARFTEETGIKTELVAVAESQVTTVLTSASSSGELPDVIGALPLPIVNQLRTDELLDTEAAAQVVEALGADTFTEQALTLTSDGDTQLTVPSDGWAQLLFYRKDLFQKAGLEPPTTFDAIQAAATKLDQGDVTGIAASTTPADPFTHQTFEHLALANGCQLIEDDAPALDSPQCVETFKFYGDLIRDHSVAGIQDVDTTRATYFSGKSAMLIWSSFLLDELAGLRNDALPTCQQCKADPAFLAKNTGVVAGLTGPDGSEPTSFGEVVSFAILNEADTDQAKQLVEWLMGDGYTDWLALAPEGKVPVRSGTEQDPEQFATAWRELEAGVDTKAPLSQFYDTETLKVVEESPQTFHRWGFAEGKGELAGAVTGQLVVPKALADLVNGSGSAEDAASSANEEAVTIAEELGS</sequence>
<feature type="chain" id="PRO_5010261474" evidence="5">
    <location>
        <begin position="24"/>
        <end position="462"/>
    </location>
</feature>
<dbReference type="SUPFAM" id="SSF53850">
    <property type="entry name" value="Periplasmic binding protein-like II"/>
    <property type="match status" value="1"/>
</dbReference>
<dbReference type="Gene3D" id="3.40.190.10">
    <property type="entry name" value="Periplasmic binding protein-like II"/>
    <property type="match status" value="1"/>
</dbReference>
<feature type="compositionally biased region" description="Low complexity" evidence="4">
    <location>
        <begin position="439"/>
        <end position="453"/>
    </location>
</feature>
<dbReference type="InterPro" id="IPR006059">
    <property type="entry name" value="SBP"/>
</dbReference>